<dbReference type="EMBL" id="PIUM01000047">
    <property type="protein sequence ID" value="PKU21680.1"/>
    <property type="molecule type" value="Genomic_DNA"/>
</dbReference>
<comment type="caution">
    <text evidence="3">The sequence shown here is derived from an EMBL/GenBank/DDBJ whole genome shotgun (WGS) entry which is preliminary data.</text>
</comment>
<keyword evidence="4" id="KW-1185">Reference proteome</keyword>
<name>A0A2N3PMR1_9PROT</name>
<feature type="domain" description="Phosphomevalonate dehydratase small subunit-like" evidence="2">
    <location>
        <begin position="29"/>
        <end position="102"/>
    </location>
</feature>
<gene>
    <name evidence="3" type="ORF">CWS72_25490</name>
</gene>
<evidence type="ECO:0000259" key="2">
    <source>
        <dbReference type="Pfam" id="PF01989"/>
    </source>
</evidence>
<sequence length="139" mass="14491">MSYMVLRGHPGTGAAVSGIALAASDNRDGLDPVRGIFPRSGHALMGRSCVDVILVLNAAQGGGATARMLRDMNQRGLCLKALLLNAADQIMAQSPAFDGLPIIDRFEIDVTRAIATGDWLDVDPASGTVIITNGAAEIF</sequence>
<dbReference type="Pfam" id="PF01989">
    <property type="entry name" value="AcnX_swivel_put"/>
    <property type="match status" value="1"/>
</dbReference>
<dbReference type="OrthoDB" id="8907874at2"/>
<accession>A0A2N3PMR1</accession>
<protein>
    <recommendedName>
        <fullName evidence="2">Phosphomevalonate dehydratase small subunit-like domain-containing protein</fullName>
    </recommendedName>
</protein>
<keyword evidence="1" id="KW-0456">Lyase</keyword>
<evidence type="ECO:0000313" key="3">
    <source>
        <dbReference type="EMBL" id="PKU21680.1"/>
    </source>
</evidence>
<dbReference type="Proteomes" id="UP000233293">
    <property type="component" value="Unassembled WGS sequence"/>
</dbReference>
<dbReference type="RefSeq" id="WP_101253481.1">
    <property type="nucleotide sequence ID" value="NZ_PIUM01000047.1"/>
</dbReference>
<dbReference type="AlphaFoldDB" id="A0A2N3PMR1"/>
<dbReference type="InterPro" id="IPR002840">
    <property type="entry name" value="PMDh-S-like_dom"/>
</dbReference>
<evidence type="ECO:0000313" key="4">
    <source>
        <dbReference type="Proteomes" id="UP000233293"/>
    </source>
</evidence>
<proteinExistence type="predicted"/>
<evidence type="ECO:0000256" key="1">
    <source>
        <dbReference type="ARBA" id="ARBA00023239"/>
    </source>
</evidence>
<reference evidence="4" key="1">
    <citation type="submission" date="2017-12" db="EMBL/GenBank/DDBJ databases">
        <title>Draft genome sequence of Telmatospirillum siberiense 26-4b1T, an acidotolerant peatland alphaproteobacterium potentially involved in sulfur cycling.</title>
        <authorList>
            <person name="Hausmann B."/>
            <person name="Pjevac P."/>
            <person name="Schreck K."/>
            <person name="Herbold C.W."/>
            <person name="Daims H."/>
            <person name="Wagner M."/>
            <person name="Pester M."/>
            <person name="Loy A."/>
        </authorList>
    </citation>
    <scope>NUCLEOTIDE SEQUENCE [LARGE SCALE GENOMIC DNA]</scope>
    <source>
        <strain evidence="4">26-4b1</strain>
    </source>
</reference>
<organism evidence="3 4">
    <name type="scientific">Telmatospirillum siberiense</name>
    <dbReference type="NCBI Taxonomy" id="382514"/>
    <lineage>
        <taxon>Bacteria</taxon>
        <taxon>Pseudomonadati</taxon>
        <taxon>Pseudomonadota</taxon>
        <taxon>Alphaproteobacteria</taxon>
        <taxon>Rhodospirillales</taxon>
        <taxon>Rhodospirillaceae</taxon>
        <taxon>Telmatospirillum</taxon>
    </lineage>
</organism>
<dbReference type="SUPFAM" id="SSF52016">
    <property type="entry name" value="LeuD/IlvD-like"/>
    <property type="match status" value="1"/>
</dbReference>
<dbReference type="GO" id="GO:0016829">
    <property type="term" value="F:lyase activity"/>
    <property type="evidence" value="ECO:0007669"/>
    <property type="project" value="UniProtKB-KW"/>
</dbReference>
<dbReference type="Gene3D" id="3.50.30.10">
    <property type="entry name" value="Phosphohistidine domain"/>
    <property type="match status" value="1"/>
</dbReference>